<dbReference type="PROSITE" id="PS51257">
    <property type="entry name" value="PROKAR_LIPOPROTEIN"/>
    <property type="match status" value="1"/>
</dbReference>
<accession>A0ABV4BFU1</accession>
<gene>
    <name evidence="7" type="ORF">ABC977_13400</name>
</gene>
<dbReference type="PRINTS" id="PR01021">
    <property type="entry name" value="OMPADOMAIN"/>
</dbReference>
<dbReference type="PRINTS" id="PR01023">
    <property type="entry name" value="NAFLGMOTY"/>
</dbReference>
<dbReference type="EMBL" id="JBDKXB010000020">
    <property type="protein sequence ID" value="MEY6433398.1"/>
    <property type="molecule type" value="Genomic_DNA"/>
</dbReference>
<dbReference type="Pfam" id="PF13488">
    <property type="entry name" value="Gly-zipper_Omp"/>
    <property type="match status" value="1"/>
</dbReference>
<evidence type="ECO:0000256" key="1">
    <source>
        <dbReference type="ARBA" id="ARBA00004442"/>
    </source>
</evidence>
<keyword evidence="3" id="KW-0998">Cell outer membrane</keyword>
<feature type="chain" id="PRO_5046200590" evidence="5">
    <location>
        <begin position="26"/>
        <end position="224"/>
    </location>
</feature>
<proteinExistence type="predicted"/>
<dbReference type="SUPFAM" id="SSF103088">
    <property type="entry name" value="OmpA-like"/>
    <property type="match status" value="1"/>
</dbReference>
<keyword evidence="5" id="KW-0732">Signal</keyword>
<dbReference type="PANTHER" id="PTHR30329:SF21">
    <property type="entry name" value="LIPOPROTEIN YIAD-RELATED"/>
    <property type="match status" value="1"/>
</dbReference>
<dbReference type="Pfam" id="PF00691">
    <property type="entry name" value="OmpA"/>
    <property type="match status" value="1"/>
</dbReference>
<keyword evidence="2 4" id="KW-0472">Membrane</keyword>
<comment type="caution">
    <text evidence="7">The sequence shown here is derived from an EMBL/GenBank/DDBJ whole genome shotgun (WGS) entry which is preliminary data.</text>
</comment>
<evidence type="ECO:0000256" key="4">
    <source>
        <dbReference type="PROSITE-ProRule" id="PRU00473"/>
    </source>
</evidence>
<dbReference type="PANTHER" id="PTHR30329">
    <property type="entry name" value="STATOR ELEMENT OF FLAGELLAR MOTOR COMPLEX"/>
    <property type="match status" value="1"/>
</dbReference>
<dbReference type="Gene3D" id="3.30.1330.60">
    <property type="entry name" value="OmpA-like domain"/>
    <property type="match status" value="1"/>
</dbReference>
<dbReference type="InterPro" id="IPR036737">
    <property type="entry name" value="OmpA-like_sf"/>
</dbReference>
<comment type="subcellular location">
    <subcellularLocation>
        <location evidence="1">Cell outer membrane</location>
    </subcellularLocation>
</comment>
<evidence type="ECO:0000256" key="2">
    <source>
        <dbReference type="ARBA" id="ARBA00023136"/>
    </source>
</evidence>
<dbReference type="RefSeq" id="WP_369667784.1">
    <property type="nucleotide sequence ID" value="NZ_JBDKXB010000020.1"/>
</dbReference>
<evidence type="ECO:0000259" key="6">
    <source>
        <dbReference type="PROSITE" id="PS51123"/>
    </source>
</evidence>
<reference evidence="7 8" key="1">
    <citation type="submission" date="2024-05" db="EMBL/GenBank/DDBJ databases">
        <title>Genome Sequence and Characterization of the New Strain Purple Sulfur Bacterium of Genus Thioalkalicoccus.</title>
        <authorList>
            <person name="Bryantseva I.A."/>
            <person name="Kyndt J.A."/>
            <person name="Imhoff J.F."/>
        </authorList>
    </citation>
    <scope>NUCLEOTIDE SEQUENCE [LARGE SCALE GENOMIC DNA]</scope>
    <source>
        <strain evidence="7 8">Um2</strain>
    </source>
</reference>
<feature type="signal peptide" evidence="5">
    <location>
        <begin position="1"/>
        <end position="25"/>
    </location>
</feature>
<protein>
    <submittedName>
        <fullName evidence="7">OmpA family protein</fullName>
    </submittedName>
</protein>
<dbReference type="InterPro" id="IPR006665">
    <property type="entry name" value="OmpA-like"/>
</dbReference>
<evidence type="ECO:0000256" key="3">
    <source>
        <dbReference type="ARBA" id="ARBA00023237"/>
    </source>
</evidence>
<dbReference type="Proteomes" id="UP001564408">
    <property type="component" value="Unassembled WGS sequence"/>
</dbReference>
<keyword evidence="8" id="KW-1185">Reference proteome</keyword>
<sequence length="224" mass="23210">MTPTQAKTVAIAAACALALAGCATNGQPRGMTETGTGALIGAATGAAIGALVTDKSAKGALIGAVGGAIAGGMVGSYMENQRQDFERALRDEIAAGVVRVETLPNDQLLVGMTGATAFETDSDVIKPGFYSTMNKISHIVQRYGKTQLAIGGHTDSTGTVAHNQQLSERRAASVQRYLLADGVLPQRMSATGYGQHYPIASNQTPEGRRLNRRVDIIIIPITAG</sequence>
<dbReference type="CDD" id="cd07185">
    <property type="entry name" value="OmpA_C-like"/>
    <property type="match status" value="1"/>
</dbReference>
<evidence type="ECO:0000256" key="5">
    <source>
        <dbReference type="SAM" id="SignalP"/>
    </source>
</evidence>
<evidence type="ECO:0000313" key="8">
    <source>
        <dbReference type="Proteomes" id="UP001564408"/>
    </source>
</evidence>
<dbReference type="InterPro" id="IPR050330">
    <property type="entry name" value="Bact_OuterMem_StrucFunc"/>
</dbReference>
<dbReference type="InterPro" id="IPR039567">
    <property type="entry name" value="Gly-zipper"/>
</dbReference>
<dbReference type="InterPro" id="IPR006664">
    <property type="entry name" value="OMP_bac"/>
</dbReference>
<feature type="domain" description="OmpA-like" evidence="6">
    <location>
        <begin position="105"/>
        <end position="222"/>
    </location>
</feature>
<organism evidence="7 8">
    <name type="scientific">Thioalkalicoccus limnaeus</name>
    <dbReference type="NCBI Taxonomy" id="120681"/>
    <lineage>
        <taxon>Bacteria</taxon>
        <taxon>Pseudomonadati</taxon>
        <taxon>Pseudomonadota</taxon>
        <taxon>Gammaproteobacteria</taxon>
        <taxon>Chromatiales</taxon>
        <taxon>Chromatiaceae</taxon>
        <taxon>Thioalkalicoccus</taxon>
    </lineage>
</organism>
<dbReference type="PROSITE" id="PS51123">
    <property type="entry name" value="OMPA_2"/>
    <property type="match status" value="1"/>
</dbReference>
<name>A0ABV4BFU1_9GAMM</name>
<evidence type="ECO:0000313" key="7">
    <source>
        <dbReference type="EMBL" id="MEY6433398.1"/>
    </source>
</evidence>